<proteinExistence type="predicted"/>
<dbReference type="EMBL" id="JARAWP010000010">
    <property type="protein sequence ID" value="MDX3019898.1"/>
    <property type="molecule type" value="Genomic_DNA"/>
</dbReference>
<name>A0ABU4LY66_9ACTN</name>
<feature type="compositionally biased region" description="Basic and acidic residues" evidence="1">
    <location>
        <begin position="136"/>
        <end position="157"/>
    </location>
</feature>
<dbReference type="Proteomes" id="UP001272987">
    <property type="component" value="Unassembled WGS sequence"/>
</dbReference>
<keyword evidence="3" id="KW-1185">Reference proteome</keyword>
<gene>
    <name evidence="2" type="ORF">PV666_18650</name>
</gene>
<organism evidence="2 3">
    <name type="scientific">Streptomyces acidiscabies</name>
    <dbReference type="NCBI Taxonomy" id="42234"/>
    <lineage>
        <taxon>Bacteria</taxon>
        <taxon>Bacillati</taxon>
        <taxon>Actinomycetota</taxon>
        <taxon>Actinomycetes</taxon>
        <taxon>Kitasatosporales</taxon>
        <taxon>Streptomycetaceae</taxon>
        <taxon>Streptomyces</taxon>
    </lineage>
</organism>
<dbReference type="RefSeq" id="WP_319166500.1">
    <property type="nucleotide sequence ID" value="NZ_JARAWP010000010.1"/>
</dbReference>
<sequence length="176" mass="20035">MTVNPDDYETFARMTADQREQLAAQEQAATDRAAALLAPLEAEVRELNARKRAEHRAAVLREAAEMADRIAVSMGAADEDWASRARWACASVAAELRRMAAETRSADTQDIETRRPLVRWHVERRDHDGWFPASHPTRDHQRAAQDLDERRAEHPDRDFRLTRGTTTYTVEETGRG</sequence>
<evidence type="ECO:0000313" key="2">
    <source>
        <dbReference type="EMBL" id="MDX3019898.1"/>
    </source>
</evidence>
<accession>A0ABU4LY66</accession>
<feature type="region of interest" description="Disordered" evidence="1">
    <location>
        <begin position="131"/>
        <end position="157"/>
    </location>
</feature>
<evidence type="ECO:0000256" key="1">
    <source>
        <dbReference type="SAM" id="MobiDB-lite"/>
    </source>
</evidence>
<reference evidence="2 3" key="1">
    <citation type="journal article" date="2023" name="Microb. Genom.">
        <title>Mesoterricola silvestris gen. nov., sp. nov., Mesoterricola sediminis sp. nov., Geothrix oryzae sp. nov., Geothrix edaphica sp. nov., Geothrix rubra sp. nov., and Geothrix limicola sp. nov., six novel members of Acidobacteriota isolated from soils.</title>
        <authorList>
            <person name="Weisberg A.J."/>
            <person name="Pearce E."/>
            <person name="Kramer C.G."/>
            <person name="Chang J.H."/>
            <person name="Clarke C.R."/>
        </authorList>
    </citation>
    <scope>NUCLEOTIDE SEQUENCE [LARGE SCALE GENOMIC DNA]</scope>
    <source>
        <strain evidence="2 3">NB05-1H</strain>
    </source>
</reference>
<protein>
    <submittedName>
        <fullName evidence="2">Uncharacterized protein</fullName>
    </submittedName>
</protein>
<evidence type="ECO:0000313" key="3">
    <source>
        <dbReference type="Proteomes" id="UP001272987"/>
    </source>
</evidence>
<comment type="caution">
    <text evidence="2">The sequence shown here is derived from an EMBL/GenBank/DDBJ whole genome shotgun (WGS) entry which is preliminary data.</text>
</comment>